<evidence type="ECO:0000313" key="1">
    <source>
        <dbReference type="EMBL" id="ERJ97361.1"/>
    </source>
</evidence>
<dbReference type="EMBL" id="AWVF01000029">
    <property type="protein sequence ID" value="ERJ97361.1"/>
    <property type="molecule type" value="Genomic_DNA"/>
</dbReference>
<proteinExistence type="predicted"/>
<protein>
    <submittedName>
        <fullName evidence="1">Uncharacterized protein</fullName>
    </submittedName>
</protein>
<sequence>MAFVNKKLSISEKKKISDMKIKNPYGNYRDIMEGITPSYITIDNSSNMWLSHCYTHKETLECIEEFIFMYNGQPIPVQAKKRINGKNVIWEISRIDISVNMIVEDHKLINSLVAAFKVYNTTGWPEENNEAVSVICDLGKEDEV</sequence>
<comment type="caution">
    <text evidence="1">The sequence shown here is derived from an EMBL/GenBank/DDBJ whole genome shotgun (WGS) entry which is preliminary data.</text>
</comment>
<accession>U2KFP5</accession>
<dbReference type="OrthoDB" id="2087525at2"/>
<dbReference type="Proteomes" id="UP000016662">
    <property type="component" value="Unassembled WGS sequence"/>
</dbReference>
<evidence type="ECO:0000313" key="2">
    <source>
        <dbReference type="Proteomes" id="UP000016662"/>
    </source>
</evidence>
<dbReference type="RefSeq" id="WP_021681856.1">
    <property type="nucleotide sequence ID" value="NZ_KI260389.1"/>
</dbReference>
<organism evidence="1 2">
    <name type="scientific">Ruminococcus callidus ATCC 27760</name>
    <dbReference type="NCBI Taxonomy" id="411473"/>
    <lineage>
        <taxon>Bacteria</taxon>
        <taxon>Bacillati</taxon>
        <taxon>Bacillota</taxon>
        <taxon>Clostridia</taxon>
        <taxon>Eubacteriales</taxon>
        <taxon>Oscillospiraceae</taxon>
        <taxon>Ruminococcus</taxon>
    </lineage>
</organism>
<name>U2KFP5_9FIRM</name>
<dbReference type="HOGENOM" id="CLU_1795077_0_0_9"/>
<reference evidence="1 2" key="1">
    <citation type="submission" date="2013-07" db="EMBL/GenBank/DDBJ databases">
        <authorList>
            <person name="Weinstock G."/>
            <person name="Sodergren E."/>
            <person name="Wylie T."/>
            <person name="Fulton L."/>
            <person name="Fulton R."/>
            <person name="Fronick C."/>
            <person name="O'Laughlin M."/>
            <person name="Godfrey J."/>
            <person name="Miner T."/>
            <person name="Herter B."/>
            <person name="Appelbaum E."/>
            <person name="Cordes M."/>
            <person name="Lek S."/>
            <person name="Wollam A."/>
            <person name="Pepin K.H."/>
            <person name="Palsikar V.B."/>
            <person name="Mitreva M."/>
            <person name="Wilson R.K."/>
        </authorList>
    </citation>
    <scope>NUCLEOTIDE SEQUENCE [LARGE SCALE GENOMIC DNA]</scope>
    <source>
        <strain evidence="1 2">ATCC 27760</strain>
    </source>
</reference>
<keyword evidence="2" id="KW-1185">Reference proteome</keyword>
<dbReference type="AlphaFoldDB" id="U2KFP5"/>
<gene>
    <name evidence="1" type="ORF">RUMCAL_00239</name>
</gene>